<dbReference type="Proteomes" id="UP000027442">
    <property type="component" value="Unassembled WGS sequence"/>
</dbReference>
<dbReference type="EMBL" id="JNGW01000088">
    <property type="protein sequence ID" value="KDR51877.1"/>
    <property type="molecule type" value="Genomic_DNA"/>
</dbReference>
<accession>A0A069QGR5</accession>
<dbReference type="AlphaFoldDB" id="A0A069QGR5"/>
<keyword evidence="2" id="KW-1185">Reference proteome</keyword>
<evidence type="ECO:0000313" key="2">
    <source>
        <dbReference type="Proteomes" id="UP000027442"/>
    </source>
</evidence>
<sequence length="45" mass="5094">MQVPAQQSSPRPSLLKEISKIKLLLVRCFDIFTLQAFCSVTTNKL</sequence>
<name>A0A069QGR5_HOYLO</name>
<proteinExistence type="predicted"/>
<organism evidence="1 2">
    <name type="scientific">Hoylesella loescheii DSM 19665 = JCM 12249 = ATCC 15930</name>
    <dbReference type="NCBI Taxonomy" id="1122985"/>
    <lineage>
        <taxon>Bacteria</taxon>
        <taxon>Pseudomonadati</taxon>
        <taxon>Bacteroidota</taxon>
        <taxon>Bacteroidia</taxon>
        <taxon>Bacteroidales</taxon>
        <taxon>Prevotellaceae</taxon>
        <taxon>Hoylesella</taxon>
    </lineage>
</organism>
<dbReference type="PATRIC" id="fig|1122985.7.peg.2102"/>
<comment type="caution">
    <text evidence="1">The sequence shown here is derived from an EMBL/GenBank/DDBJ whole genome shotgun (WGS) entry which is preliminary data.</text>
</comment>
<evidence type="ECO:0000313" key="1">
    <source>
        <dbReference type="EMBL" id="KDR51877.1"/>
    </source>
</evidence>
<reference evidence="1 2" key="1">
    <citation type="submission" date="2013-08" db="EMBL/GenBank/DDBJ databases">
        <authorList>
            <person name="Weinstock G."/>
            <person name="Sodergren E."/>
            <person name="Wylie T."/>
            <person name="Fulton L."/>
            <person name="Fulton R."/>
            <person name="Fronick C."/>
            <person name="O'Laughlin M."/>
            <person name="Godfrey J."/>
            <person name="Miner T."/>
            <person name="Herter B."/>
            <person name="Appelbaum E."/>
            <person name="Cordes M."/>
            <person name="Lek S."/>
            <person name="Wollam A."/>
            <person name="Pepin K.H."/>
            <person name="Palsikar V.B."/>
            <person name="Mitreva M."/>
            <person name="Wilson R.K."/>
        </authorList>
    </citation>
    <scope>NUCLEOTIDE SEQUENCE [LARGE SCALE GENOMIC DNA]</scope>
    <source>
        <strain evidence="1 2">ATCC 15930</strain>
    </source>
</reference>
<protein>
    <submittedName>
        <fullName evidence="1">Uncharacterized protein</fullName>
    </submittedName>
</protein>
<dbReference type="HOGENOM" id="CLU_3203506_0_0_10"/>
<gene>
    <name evidence="1" type="ORF">HMPREF1991_02025</name>
</gene>